<evidence type="ECO:0000313" key="4">
    <source>
        <dbReference type="Proteomes" id="UP000518892"/>
    </source>
</evidence>
<keyword evidence="4" id="KW-1185">Reference proteome</keyword>
<dbReference type="Gene3D" id="2.30.30.240">
    <property type="entry name" value="PRC-barrel domain"/>
    <property type="match status" value="1"/>
</dbReference>
<feature type="region of interest" description="Disordered" evidence="1">
    <location>
        <begin position="202"/>
        <end position="237"/>
    </location>
</feature>
<proteinExistence type="predicted"/>
<name>A0A7W5HJS1_9GAMM</name>
<feature type="compositionally biased region" description="Low complexity" evidence="1">
    <location>
        <begin position="208"/>
        <end position="229"/>
    </location>
</feature>
<accession>A0A7W5HJS1</accession>
<reference evidence="3 4" key="1">
    <citation type="submission" date="2020-08" db="EMBL/GenBank/DDBJ databases">
        <title>Genomic Encyclopedia of Type Strains, Phase III (KMG-III): the genomes of soil and plant-associated and newly described type strains.</title>
        <authorList>
            <person name="Whitman W."/>
        </authorList>
    </citation>
    <scope>NUCLEOTIDE SEQUENCE [LARGE SCALE GENOMIC DNA]</scope>
    <source>
        <strain evidence="3 4">CECT 7744</strain>
    </source>
</reference>
<dbReference type="AlphaFoldDB" id="A0A7W5HJS1"/>
<dbReference type="PANTHER" id="PTHR36505">
    <property type="entry name" value="BLR1072 PROTEIN"/>
    <property type="match status" value="1"/>
</dbReference>
<feature type="compositionally biased region" description="Polar residues" evidence="1">
    <location>
        <begin position="40"/>
        <end position="49"/>
    </location>
</feature>
<sequence length="237" mass="25186">MHQDPILKVEGDMNTMKALLFCIWILPVLAMAQESDSEKATTSQQAGTETSEKAQGGSNGGSQDQPEESQEQAASGGQQEEQAASGGQQEEQAASGGQQETEAATTSGEPFMTEQASDQIRSDQLVGSAILNVSGEEIGKIDDLLLDQDGQVVGIVVGVGGFLGIGEKHVALSWQSVEITSAEEGAGYQVNTTVDKAALENATAFKTQEQQEAEQQQQETEQQQQQAEEQPAEQEQQ</sequence>
<dbReference type="SUPFAM" id="SSF50346">
    <property type="entry name" value="PRC-barrel domain"/>
    <property type="match status" value="1"/>
</dbReference>
<feature type="compositionally biased region" description="Low complexity" evidence="1">
    <location>
        <begin position="71"/>
        <end position="104"/>
    </location>
</feature>
<dbReference type="InterPro" id="IPR011033">
    <property type="entry name" value="PRC_barrel-like_sf"/>
</dbReference>
<evidence type="ECO:0000313" key="3">
    <source>
        <dbReference type="EMBL" id="MBB3229736.1"/>
    </source>
</evidence>
<dbReference type="PANTHER" id="PTHR36505:SF1">
    <property type="entry name" value="BLR1072 PROTEIN"/>
    <property type="match status" value="1"/>
</dbReference>
<dbReference type="RefSeq" id="WP_183382225.1">
    <property type="nucleotide sequence ID" value="NZ_JACHXR010000001.1"/>
</dbReference>
<dbReference type="Pfam" id="PF05239">
    <property type="entry name" value="PRC"/>
    <property type="match status" value="1"/>
</dbReference>
<dbReference type="Proteomes" id="UP000518892">
    <property type="component" value="Unassembled WGS sequence"/>
</dbReference>
<protein>
    <submittedName>
        <fullName evidence="3">Sporulation protein YlmC with PRC-barrel domain</fullName>
    </submittedName>
</protein>
<feature type="region of interest" description="Disordered" evidence="1">
    <location>
        <begin position="34"/>
        <end position="106"/>
    </location>
</feature>
<evidence type="ECO:0000259" key="2">
    <source>
        <dbReference type="Pfam" id="PF05239"/>
    </source>
</evidence>
<dbReference type="InterPro" id="IPR027275">
    <property type="entry name" value="PRC-brl_dom"/>
</dbReference>
<gene>
    <name evidence="3" type="ORF">FHR97_000551</name>
</gene>
<dbReference type="EMBL" id="JACHXR010000001">
    <property type="protein sequence ID" value="MBB3229736.1"/>
    <property type="molecule type" value="Genomic_DNA"/>
</dbReference>
<feature type="domain" description="PRC-barrel" evidence="2">
    <location>
        <begin position="118"/>
        <end position="183"/>
    </location>
</feature>
<organism evidence="3 4">
    <name type="scientific">Halomonas stenophila</name>
    <dbReference type="NCBI Taxonomy" id="795312"/>
    <lineage>
        <taxon>Bacteria</taxon>
        <taxon>Pseudomonadati</taxon>
        <taxon>Pseudomonadota</taxon>
        <taxon>Gammaproteobacteria</taxon>
        <taxon>Oceanospirillales</taxon>
        <taxon>Halomonadaceae</taxon>
        <taxon>Halomonas</taxon>
    </lineage>
</organism>
<comment type="caution">
    <text evidence="3">The sequence shown here is derived from an EMBL/GenBank/DDBJ whole genome shotgun (WGS) entry which is preliminary data.</text>
</comment>
<evidence type="ECO:0000256" key="1">
    <source>
        <dbReference type="SAM" id="MobiDB-lite"/>
    </source>
</evidence>